<organism evidence="2">
    <name type="scientific">marine sediment metagenome</name>
    <dbReference type="NCBI Taxonomy" id="412755"/>
    <lineage>
        <taxon>unclassified sequences</taxon>
        <taxon>metagenomes</taxon>
        <taxon>ecological metagenomes</taxon>
    </lineage>
</organism>
<dbReference type="AlphaFoldDB" id="A0A0F9SUP0"/>
<sequence length="393" mass="44055">MAQTSPLPEKGKGTKKPKAPKRDELLSFKPTGRILKQTEIAGEYRLMAELLKTEMTAEKVHDIATQSGTHLLKLITPRAEGGQAVLRIEVSTKSSNAPVADLYPSVNAVDIPFAKILFRPLEFEDQSPQSVADAIRNPGLMSEAIIAGFTEVFGDDCIEALKLALEEGPECIVTVPSAEFPIIFLPRNTERDIQVTPISPVESYMGFKKMMNPYFDKDKADAPPLPRGKWIRRSVSSKPQNITGKIGGPRARFLATMPPHMAKEDAEIFRFVKGGRFPSFRDDEIEKWILKYADFAEKLQTVRKEAIKDAAQRIAKRLINDALTFTEETLDEAKIVAMDLGMDPEALAEPPAPADLLYNRRWNAADRDRVRKFLSAAQFNSIQYDILKNRKRK</sequence>
<feature type="region of interest" description="Disordered" evidence="1">
    <location>
        <begin position="1"/>
        <end position="24"/>
    </location>
</feature>
<evidence type="ECO:0000313" key="2">
    <source>
        <dbReference type="EMBL" id="KKN72695.1"/>
    </source>
</evidence>
<comment type="caution">
    <text evidence="2">The sequence shown here is derived from an EMBL/GenBank/DDBJ whole genome shotgun (WGS) entry which is preliminary data.</text>
</comment>
<reference evidence="2" key="1">
    <citation type="journal article" date="2015" name="Nature">
        <title>Complex archaea that bridge the gap between prokaryotes and eukaryotes.</title>
        <authorList>
            <person name="Spang A."/>
            <person name="Saw J.H."/>
            <person name="Jorgensen S.L."/>
            <person name="Zaremba-Niedzwiedzka K."/>
            <person name="Martijn J."/>
            <person name="Lind A.E."/>
            <person name="van Eijk R."/>
            <person name="Schleper C."/>
            <person name="Guy L."/>
            <person name="Ettema T.J."/>
        </authorList>
    </citation>
    <scope>NUCLEOTIDE SEQUENCE</scope>
</reference>
<dbReference type="EMBL" id="LAZR01000357">
    <property type="protein sequence ID" value="KKN72695.1"/>
    <property type="molecule type" value="Genomic_DNA"/>
</dbReference>
<protein>
    <submittedName>
        <fullName evidence="2">Uncharacterized protein</fullName>
    </submittedName>
</protein>
<name>A0A0F9SUP0_9ZZZZ</name>
<evidence type="ECO:0000256" key="1">
    <source>
        <dbReference type="SAM" id="MobiDB-lite"/>
    </source>
</evidence>
<gene>
    <name evidence="2" type="ORF">LCGC14_0408360</name>
</gene>
<proteinExistence type="predicted"/>
<accession>A0A0F9SUP0</accession>